<evidence type="ECO:0008006" key="4">
    <source>
        <dbReference type="Google" id="ProtNLM"/>
    </source>
</evidence>
<dbReference type="Proteomes" id="UP000183988">
    <property type="component" value="Unassembled WGS sequence"/>
</dbReference>
<sequence length="133" mass="14924">MNKKKIQKWNLAFMAVCTMVGVLLGLTLIYIVKGQFNFSVLLGALTASAILIIINVIKVHLKKDRTPETDERTVKNLLKFYVYSSHIFLGLLFVALGIITLVGIENISITYLWILIIAYLWISGIGALVVSRR</sequence>
<evidence type="ECO:0000313" key="3">
    <source>
        <dbReference type="Proteomes" id="UP000183988"/>
    </source>
</evidence>
<accession>A0A1M5M1W0</accession>
<gene>
    <name evidence="2" type="ORF">SAMN05216225_105310</name>
</gene>
<name>A0A1M5M1W0_9BACI</name>
<feature type="transmembrane region" description="Helical" evidence="1">
    <location>
        <begin position="110"/>
        <end position="130"/>
    </location>
</feature>
<keyword evidence="1" id="KW-1133">Transmembrane helix</keyword>
<dbReference type="AlphaFoldDB" id="A0A1M5M1W0"/>
<feature type="transmembrane region" description="Helical" evidence="1">
    <location>
        <begin position="12"/>
        <end position="32"/>
    </location>
</feature>
<organism evidence="2 3">
    <name type="scientific">Ornithinibacillus halophilus</name>
    <dbReference type="NCBI Taxonomy" id="930117"/>
    <lineage>
        <taxon>Bacteria</taxon>
        <taxon>Bacillati</taxon>
        <taxon>Bacillota</taxon>
        <taxon>Bacilli</taxon>
        <taxon>Bacillales</taxon>
        <taxon>Bacillaceae</taxon>
        <taxon>Ornithinibacillus</taxon>
    </lineage>
</organism>
<keyword evidence="3" id="KW-1185">Reference proteome</keyword>
<protein>
    <recommendedName>
        <fullName evidence="4">DUF2178 domain-containing protein</fullName>
    </recommendedName>
</protein>
<dbReference type="RefSeq" id="WP_072891757.1">
    <property type="nucleotide sequence ID" value="NZ_FQVW01000053.1"/>
</dbReference>
<proteinExistence type="predicted"/>
<dbReference type="STRING" id="930117.SAMN05216225_105310"/>
<dbReference type="EMBL" id="FQVW01000053">
    <property type="protein sequence ID" value="SHG71297.1"/>
    <property type="molecule type" value="Genomic_DNA"/>
</dbReference>
<keyword evidence="1" id="KW-0812">Transmembrane</keyword>
<keyword evidence="1" id="KW-0472">Membrane</keyword>
<reference evidence="2 3" key="1">
    <citation type="submission" date="2016-11" db="EMBL/GenBank/DDBJ databases">
        <authorList>
            <person name="Jaros S."/>
            <person name="Januszkiewicz K."/>
            <person name="Wedrychowicz H."/>
        </authorList>
    </citation>
    <scope>NUCLEOTIDE SEQUENCE [LARGE SCALE GENOMIC DNA]</scope>
    <source>
        <strain evidence="2 3">IBRC-M 10683</strain>
    </source>
</reference>
<evidence type="ECO:0000256" key="1">
    <source>
        <dbReference type="SAM" id="Phobius"/>
    </source>
</evidence>
<feature type="transmembrane region" description="Helical" evidence="1">
    <location>
        <begin position="80"/>
        <end position="104"/>
    </location>
</feature>
<evidence type="ECO:0000313" key="2">
    <source>
        <dbReference type="EMBL" id="SHG71297.1"/>
    </source>
</evidence>
<feature type="transmembrane region" description="Helical" evidence="1">
    <location>
        <begin position="38"/>
        <end position="59"/>
    </location>
</feature>